<evidence type="ECO:0000256" key="1">
    <source>
        <dbReference type="SAM" id="Phobius"/>
    </source>
</evidence>
<dbReference type="Proteomes" id="UP000018439">
    <property type="component" value="Chromosome"/>
</dbReference>
<gene>
    <name evidence="2" type="ORF">Bcop_1338</name>
</gene>
<proteinExistence type="predicted"/>
<evidence type="ECO:0000313" key="2">
    <source>
        <dbReference type="EMBL" id="EGJ71536.1"/>
    </source>
</evidence>
<sequence length="87" mass="10378">MMKSRSIRSVWSLSSIINWTFYVFSFVLIVFVGVWLIKGIESVLNSYIPFSVLFFIWWMVLFVKVKQDYKNGSEIIRSLNKKISIRF</sequence>
<protein>
    <submittedName>
        <fullName evidence="2">Uncharacterized protein</fullName>
    </submittedName>
</protein>
<dbReference type="HOGENOM" id="CLU_2476819_0_0_10"/>
<accession>F3ZNW0</accession>
<evidence type="ECO:0000313" key="3">
    <source>
        <dbReference type="Proteomes" id="UP000018439"/>
    </source>
</evidence>
<feature type="transmembrane region" description="Helical" evidence="1">
    <location>
        <begin position="21"/>
        <end position="40"/>
    </location>
</feature>
<keyword evidence="1" id="KW-1133">Transmembrane helix</keyword>
<keyword evidence="1" id="KW-0472">Membrane</keyword>
<organism evidence="2 3">
    <name type="scientific">Bacteroides coprosuis DSM 18011</name>
    <dbReference type="NCBI Taxonomy" id="679937"/>
    <lineage>
        <taxon>Bacteria</taxon>
        <taxon>Pseudomonadati</taxon>
        <taxon>Bacteroidota</taxon>
        <taxon>Bacteroidia</taxon>
        <taxon>Bacteroidales</taxon>
        <taxon>Bacteroidaceae</taxon>
        <taxon>Bacteroides</taxon>
    </lineage>
</organism>
<keyword evidence="3" id="KW-1185">Reference proteome</keyword>
<dbReference type="EMBL" id="CM001167">
    <property type="protein sequence ID" value="EGJ71536.1"/>
    <property type="molecule type" value="Genomic_DNA"/>
</dbReference>
<dbReference type="STRING" id="679937.Bcop_1338"/>
<name>F3ZNW0_9BACE</name>
<dbReference type="AlphaFoldDB" id="F3ZNW0"/>
<reference evidence="2 3" key="1">
    <citation type="journal article" date="2011" name="Stand. Genomic Sci.">
        <title>Non-contiguous finished genome sequence of Bacteroides coprosuis type strain (PC139).</title>
        <authorList>
            <person name="Land M."/>
            <person name="Held B."/>
            <person name="Gronow S."/>
            <person name="Abt B."/>
            <person name="Lucas S."/>
            <person name="Del Rio T.G."/>
            <person name="Nolan M."/>
            <person name="Tice H."/>
            <person name="Cheng J.F."/>
            <person name="Pitluck S."/>
            <person name="Liolios K."/>
            <person name="Pagani I."/>
            <person name="Ivanova N."/>
            <person name="Mavromatis K."/>
            <person name="Mikhailova N."/>
            <person name="Pati A."/>
            <person name="Tapia R."/>
            <person name="Han C."/>
            <person name="Goodwin L."/>
            <person name="Chen A."/>
            <person name="Palaniappan K."/>
            <person name="Hauser L."/>
            <person name="Brambilla E.M."/>
            <person name="Rohde M."/>
            <person name="Goker M."/>
            <person name="Detter J.C."/>
            <person name="Woyke T."/>
            <person name="Bristow J."/>
            <person name="Eisen J.A."/>
            <person name="Markowitz V."/>
            <person name="Hugenholtz P."/>
            <person name="Kyrpides N.C."/>
            <person name="Klenk H.P."/>
            <person name="Lapidus A."/>
        </authorList>
    </citation>
    <scope>NUCLEOTIDE SEQUENCE [LARGE SCALE GENOMIC DNA]</scope>
    <source>
        <strain evidence="2 3">DSM 18011</strain>
    </source>
</reference>
<keyword evidence="1" id="KW-0812">Transmembrane</keyword>
<feature type="transmembrane region" description="Helical" evidence="1">
    <location>
        <begin position="46"/>
        <end position="63"/>
    </location>
</feature>